<name>A0AAV4JMV3_9GAST</name>
<evidence type="ECO:0000313" key="3">
    <source>
        <dbReference type="Proteomes" id="UP000762676"/>
    </source>
</evidence>
<proteinExistence type="predicted"/>
<reference evidence="2 3" key="1">
    <citation type="journal article" date="2021" name="Elife">
        <title>Chloroplast acquisition without the gene transfer in kleptoplastic sea slugs, Plakobranchus ocellatus.</title>
        <authorList>
            <person name="Maeda T."/>
            <person name="Takahashi S."/>
            <person name="Yoshida T."/>
            <person name="Shimamura S."/>
            <person name="Takaki Y."/>
            <person name="Nagai Y."/>
            <person name="Toyoda A."/>
            <person name="Suzuki Y."/>
            <person name="Arimoto A."/>
            <person name="Ishii H."/>
            <person name="Satoh N."/>
            <person name="Nishiyama T."/>
            <person name="Hasebe M."/>
            <person name="Maruyama T."/>
            <person name="Minagawa J."/>
            <person name="Obokata J."/>
            <person name="Shigenobu S."/>
        </authorList>
    </citation>
    <scope>NUCLEOTIDE SEQUENCE [LARGE SCALE GENOMIC DNA]</scope>
</reference>
<keyword evidence="3" id="KW-1185">Reference proteome</keyword>
<dbReference type="Proteomes" id="UP000762676">
    <property type="component" value="Unassembled WGS sequence"/>
</dbReference>
<organism evidence="2 3">
    <name type="scientific">Elysia marginata</name>
    <dbReference type="NCBI Taxonomy" id="1093978"/>
    <lineage>
        <taxon>Eukaryota</taxon>
        <taxon>Metazoa</taxon>
        <taxon>Spiralia</taxon>
        <taxon>Lophotrochozoa</taxon>
        <taxon>Mollusca</taxon>
        <taxon>Gastropoda</taxon>
        <taxon>Heterobranchia</taxon>
        <taxon>Euthyneura</taxon>
        <taxon>Panpulmonata</taxon>
        <taxon>Sacoglossa</taxon>
        <taxon>Placobranchoidea</taxon>
        <taxon>Plakobranchidae</taxon>
        <taxon>Elysia</taxon>
    </lineage>
</organism>
<accession>A0AAV4JMV3</accession>
<comment type="caution">
    <text evidence="2">The sequence shown here is derived from an EMBL/GenBank/DDBJ whole genome shotgun (WGS) entry which is preliminary data.</text>
</comment>
<feature type="region of interest" description="Disordered" evidence="1">
    <location>
        <begin position="59"/>
        <end position="86"/>
    </location>
</feature>
<evidence type="ECO:0008006" key="4">
    <source>
        <dbReference type="Google" id="ProtNLM"/>
    </source>
</evidence>
<feature type="compositionally biased region" description="Basic and acidic residues" evidence="1">
    <location>
        <begin position="71"/>
        <end position="86"/>
    </location>
</feature>
<sequence>MAAQAEEAANKGDQRTLYKITKQVCGKSRNNIEALIRNKEGQLLASEARWTRHFNEVLNRPASDAEPDIQEADHNTSNKRRDNKSH</sequence>
<dbReference type="AlphaFoldDB" id="A0AAV4JMV3"/>
<evidence type="ECO:0000256" key="1">
    <source>
        <dbReference type="SAM" id="MobiDB-lite"/>
    </source>
</evidence>
<protein>
    <recommendedName>
        <fullName evidence="4">Mos1 transposase HTH domain-containing protein</fullName>
    </recommendedName>
</protein>
<gene>
    <name evidence="2" type="ORF">ElyMa_006983000</name>
</gene>
<dbReference type="EMBL" id="BMAT01013948">
    <property type="protein sequence ID" value="GFS23641.1"/>
    <property type="molecule type" value="Genomic_DNA"/>
</dbReference>
<evidence type="ECO:0000313" key="2">
    <source>
        <dbReference type="EMBL" id="GFS23641.1"/>
    </source>
</evidence>